<organism evidence="4 5">
    <name type="scientific">Rhodopirellula bahusiensis</name>
    <dbReference type="NCBI Taxonomy" id="2014065"/>
    <lineage>
        <taxon>Bacteria</taxon>
        <taxon>Pseudomonadati</taxon>
        <taxon>Planctomycetota</taxon>
        <taxon>Planctomycetia</taxon>
        <taxon>Pirellulales</taxon>
        <taxon>Pirellulaceae</taxon>
        <taxon>Rhodopirellula</taxon>
    </lineage>
</organism>
<comment type="caution">
    <text evidence="4">The sequence shown here is derived from an EMBL/GenBank/DDBJ whole genome shotgun (WGS) entry which is preliminary data.</text>
</comment>
<dbReference type="SUPFAM" id="SSF109854">
    <property type="entry name" value="DinB/YfiT-like putative metalloenzymes"/>
    <property type="match status" value="1"/>
</dbReference>
<evidence type="ECO:0000259" key="3">
    <source>
        <dbReference type="Pfam" id="PF12867"/>
    </source>
</evidence>
<dbReference type="Gene3D" id="1.20.120.450">
    <property type="entry name" value="dinb family like domain"/>
    <property type="match status" value="1"/>
</dbReference>
<dbReference type="EMBL" id="NIZW01000009">
    <property type="protein sequence ID" value="PHQ34913.1"/>
    <property type="molecule type" value="Genomic_DNA"/>
</dbReference>
<keyword evidence="5" id="KW-1185">Reference proteome</keyword>
<feature type="region of interest" description="Disordered" evidence="1">
    <location>
        <begin position="109"/>
        <end position="130"/>
    </location>
</feature>
<evidence type="ECO:0000313" key="5">
    <source>
        <dbReference type="Proteomes" id="UP000225740"/>
    </source>
</evidence>
<dbReference type="Pfam" id="PF12867">
    <property type="entry name" value="DinB_2"/>
    <property type="match status" value="1"/>
</dbReference>
<dbReference type="InterPro" id="IPR024775">
    <property type="entry name" value="DinB-like"/>
</dbReference>
<feature type="domain" description="DinB-like" evidence="3">
    <location>
        <begin position="260"/>
        <end position="385"/>
    </location>
</feature>
<sequence length="402" mass="43999">MNSICFSKGTAAQLVCAAAFLAFFGVGSEAAEGDPIAVRVWPGGMVTVQSHWGLSVAVQNDASTPEGSAPEGDLPSNESEAGKIPKSSATISMGESGSYILSRPANQADATWKPVTGGNDSTDDEPQTPNDIRVSSLGGKAVHIQLDGVDLVIAGSDCTPQTLETIPSIDAVIGSNLQRFASEDDKMLPAHVRNWISDSSSPVESVETHDQDHNTVAVSMTTQDLKSESTAVWWNISTQPWQMPEAMDRMFIAMESSCSESQKVFAALTTEQMNFEPANGTHTPRWNVEHMMGRQLLFFSQMYHESDDSIPVMDLNPAQMPPDYKFANADWTGAEEARQMKRVSDFSRRFAYLLDGYSVNDKVPGSRWPTLKALLNQMERHYSEHTANTQKKFLLPGWPSKE</sequence>
<protein>
    <recommendedName>
        <fullName evidence="3">DinB-like domain-containing protein</fullName>
    </recommendedName>
</protein>
<dbReference type="RefSeq" id="WP_099261211.1">
    <property type="nucleotide sequence ID" value="NZ_NIZW01000009.1"/>
</dbReference>
<proteinExistence type="predicted"/>
<evidence type="ECO:0000313" key="4">
    <source>
        <dbReference type="EMBL" id="PHQ34913.1"/>
    </source>
</evidence>
<keyword evidence="2" id="KW-0732">Signal</keyword>
<feature type="signal peptide" evidence="2">
    <location>
        <begin position="1"/>
        <end position="30"/>
    </location>
</feature>
<dbReference type="GeneID" id="90609158"/>
<feature type="region of interest" description="Disordered" evidence="1">
    <location>
        <begin position="61"/>
        <end position="90"/>
    </location>
</feature>
<gene>
    <name evidence="4" type="ORF">CEE69_13715</name>
</gene>
<accession>A0A2G1W7A1</accession>
<dbReference type="InterPro" id="IPR034660">
    <property type="entry name" value="DinB/YfiT-like"/>
</dbReference>
<dbReference type="OrthoDB" id="268753at2"/>
<evidence type="ECO:0000256" key="2">
    <source>
        <dbReference type="SAM" id="SignalP"/>
    </source>
</evidence>
<evidence type="ECO:0000256" key="1">
    <source>
        <dbReference type="SAM" id="MobiDB-lite"/>
    </source>
</evidence>
<dbReference type="Proteomes" id="UP000225740">
    <property type="component" value="Unassembled WGS sequence"/>
</dbReference>
<dbReference type="AlphaFoldDB" id="A0A2G1W7A1"/>
<name>A0A2G1W7A1_9BACT</name>
<feature type="chain" id="PRO_5013868023" description="DinB-like domain-containing protein" evidence="2">
    <location>
        <begin position="31"/>
        <end position="402"/>
    </location>
</feature>
<reference evidence="4 5" key="1">
    <citation type="submission" date="2017-06" db="EMBL/GenBank/DDBJ databases">
        <title>Description of Rhodopirellula bahusiensis sp. nov.</title>
        <authorList>
            <person name="Kizina J."/>
            <person name="Harder J."/>
        </authorList>
    </citation>
    <scope>NUCLEOTIDE SEQUENCE [LARGE SCALE GENOMIC DNA]</scope>
    <source>
        <strain evidence="4 5">SWK21</strain>
    </source>
</reference>